<dbReference type="PANTHER" id="PTHR13343:SF18">
    <property type="entry name" value="PENTATRICOPEPTIDE REPEAT (PPR) SUPERFAMILY PROTEIN"/>
    <property type="match status" value="1"/>
</dbReference>
<accession>A0A6G4WXN3</accession>
<dbReference type="Gene3D" id="3.20.180.10">
    <property type="entry name" value="PNP-oxidase-like"/>
    <property type="match status" value="1"/>
</dbReference>
<sequence>MFRPGISQPGADAEGDQPRPVEDAPRPTAAERVRTLVESSVSAMLTIPGIEPRAGEAGAGSPEVRAVTPEGDVIALVPADSPAAQAAAYAQDDDITTVMEITDVAPVSVPHRIRGRAWVAGWLTAVRNEQRAACAKLLGEAAPSGMPPGTAWLMLRLEVGEAFVDDLWSAEHVEPDDFVAARPDPLVRHEAELLQHLGAAHADQVRGLCACRTDEHVAPLALDQYGLRVRFWDDDAQRCADARFEFPERVRTVAELRRAMHALFRSPEG</sequence>
<name>A0A6G4WXN3_9ACTN</name>
<comment type="caution">
    <text evidence="3">The sequence shown here is derived from an EMBL/GenBank/DDBJ whole genome shotgun (WGS) entry which is preliminary data.</text>
</comment>
<evidence type="ECO:0000313" key="4">
    <source>
        <dbReference type="Proteomes" id="UP000477722"/>
    </source>
</evidence>
<feature type="compositionally biased region" description="Basic and acidic residues" evidence="1">
    <location>
        <begin position="16"/>
        <end position="30"/>
    </location>
</feature>
<keyword evidence="4" id="KW-1185">Reference proteome</keyword>
<feature type="region of interest" description="Disordered" evidence="1">
    <location>
        <begin position="1"/>
        <end position="30"/>
    </location>
</feature>
<organism evidence="3 4">
    <name type="scientific">Streptomyces boncukensis</name>
    <dbReference type="NCBI Taxonomy" id="2711219"/>
    <lineage>
        <taxon>Bacteria</taxon>
        <taxon>Bacillati</taxon>
        <taxon>Actinomycetota</taxon>
        <taxon>Actinomycetes</taxon>
        <taxon>Kitasatosporales</taxon>
        <taxon>Streptomycetaceae</taxon>
        <taxon>Streptomyces</taxon>
    </lineage>
</organism>
<feature type="domain" description="DUF2470" evidence="2">
    <location>
        <begin position="191"/>
        <end position="262"/>
    </location>
</feature>
<protein>
    <submittedName>
        <fullName evidence="3">DUF2470 domain-containing protein</fullName>
    </submittedName>
</protein>
<reference evidence="3 4" key="1">
    <citation type="submission" date="2020-02" db="EMBL/GenBank/DDBJ databases">
        <title>Whole-genome analyses of novel actinobacteria.</title>
        <authorList>
            <person name="Sahin N."/>
            <person name="Tatar D."/>
        </authorList>
    </citation>
    <scope>NUCLEOTIDE SEQUENCE [LARGE SCALE GENOMIC DNA]</scope>
    <source>
        <strain evidence="3 4">SB3404</strain>
    </source>
</reference>
<evidence type="ECO:0000259" key="2">
    <source>
        <dbReference type="Pfam" id="PF10615"/>
    </source>
</evidence>
<dbReference type="PANTHER" id="PTHR13343">
    <property type="entry name" value="CREG1 PROTEIN"/>
    <property type="match status" value="1"/>
</dbReference>
<evidence type="ECO:0000313" key="3">
    <source>
        <dbReference type="EMBL" id="NGO69211.1"/>
    </source>
</evidence>
<proteinExistence type="predicted"/>
<dbReference type="SUPFAM" id="SSF50475">
    <property type="entry name" value="FMN-binding split barrel"/>
    <property type="match status" value="1"/>
</dbReference>
<gene>
    <name evidence="3" type="ORF">G5C65_12750</name>
</gene>
<dbReference type="Pfam" id="PF10615">
    <property type="entry name" value="DUF2470"/>
    <property type="match status" value="1"/>
</dbReference>
<dbReference type="EMBL" id="JAAKZZ010000102">
    <property type="protein sequence ID" value="NGO69211.1"/>
    <property type="molecule type" value="Genomic_DNA"/>
</dbReference>
<dbReference type="AlphaFoldDB" id="A0A6G4WXN3"/>
<dbReference type="Proteomes" id="UP000477722">
    <property type="component" value="Unassembled WGS sequence"/>
</dbReference>
<evidence type="ECO:0000256" key="1">
    <source>
        <dbReference type="SAM" id="MobiDB-lite"/>
    </source>
</evidence>
<dbReference type="InterPro" id="IPR037119">
    <property type="entry name" value="Haem_oxidase_HugZ-like_sf"/>
</dbReference>
<dbReference type="InterPro" id="IPR019595">
    <property type="entry name" value="DUF2470"/>
</dbReference>